<dbReference type="AlphaFoldDB" id="A0AAD4XF11"/>
<comment type="similarity">
    <text evidence="2">Belongs to the plant LTP family.</text>
</comment>
<keyword evidence="5" id="KW-1015">Disulfide bond</keyword>
<sequence>MAAPLRMMEMVLLVVLVTAFAARVTAQSSCTNVIMGMAPCLTYITGNSSTPSSSCCSQLTNAVQTQPECLCSILNTGAGAALGLAINRTLALALPSACNVQTPSIDRCNAANGPASPPTNSPVASLSPADSPTDTSESETPTSTISPAGNGSKSTPTKDGDTSDGNMTNLGSLHRYLLVFLFVVSCTSIFTSF</sequence>
<evidence type="ECO:0000313" key="12">
    <source>
        <dbReference type="Proteomes" id="UP001202328"/>
    </source>
</evidence>
<dbReference type="SMART" id="SM00499">
    <property type="entry name" value="AAI"/>
    <property type="match status" value="1"/>
</dbReference>
<evidence type="ECO:0000259" key="10">
    <source>
        <dbReference type="SMART" id="SM00499"/>
    </source>
</evidence>
<keyword evidence="6" id="KW-0325">Glycoprotein</keyword>
<evidence type="ECO:0000256" key="3">
    <source>
        <dbReference type="ARBA" id="ARBA00022622"/>
    </source>
</evidence>
<keyword evidence="3" id="KW-0472">Membrane</keyword>
<dbReference type="Gene3D" id="1.10.110.10">
    <property type="entry name" value="Plant lipid-transfer and hydrophobic proteins"/>
    <property type="match status" value="1"/>
</dbReference>
<dbReference type="FunFam" id="1.10.110.10:FF:000001">
    <property type="entry name" value="Bifunctional inhibitor/lipid-transfer protein/seed storage 2S albumin superfamily protein"/>
    <property type="match status" value="1"/>
</dbReference>
<feature type="region of interest" description="Disordered" evidence="8">
    <location>
        <begin position="109"/>
        <end position="166"/>
    </location>
</feature>
<dbReference type="Proteomes" id="UP001202328">
    <property type="component" value="Unassembled WGS sequence"/>
</dbReference>
<feature type="chain" id="PRO_5042235790" description="Bifunctional inhibitor/plant lipid transfer protein/seed storage helical domain-containing protein" evidence="9">
    <location>
        <begin position="27"/>
        <end position="193"/>
    </location>
</feature>
<protein>
    <recommendedName>
        <fullName evidence="10">Bifunctional inhibitor/plant lipid transfer protein/seed storage helical domain-containing protein</fullName>
    </recommendedName>
</protein>
<comment type="subcellular location">
    <subcellularLocation>
        <location evidence="1">Cell membrane</location>
        <topology evidence="1">Lipid-anchor</topology>
        <topology evidence="1">GPI-anchor</topology>
    </subcellularLocation>
</comment>
<gene>
    <name evidence="11" type="ORF">MKW98_030588</name>
</gene>
<organism evidence="11 12">
    <name type="scientific">Papaver atlanticum</name>
    <dbReference type="NCBI Taxonomy" id="357466"/>
    <lineage>
        <taxon>Eukaryota</taxon>
        <taxon>Viridiplantae</taxon>
        <taxon>Streptophyta</taxon>
        <taxon>Embryophyta</taxon>
        <taxon>Tracheophyta</taxon>
        <taxon>Spermatophyta</taxon>
        <taxon>Magnoliopsida</taxon>
        <taxon>Ranunculales</taxon>
        <taxon>Papaveraceae</taxon>
        <taxon>Papaveroideae</taxon>
        <taxon>Papaver</taxon>
    </lineage>
</organism>
<evidence type="ECO:0000256" key="1">
    <source>
        <dbReference type="ARBA" id="ARBA00004609"/>
    </source>
</evidence>
<dbReference type="GO" id="GO:0005886">
    <property type="term" value="C:plasma membrane"/>
    <property type="evidence" value="ECO:0007669"/>
    <property type="project" value="UniProtKB-SubCell"/>
</dbReference>
<evidence type="ECO:0000256" key="5">
    <source>
        <dbReference type="ARBA" id="ARBA00023157"/>
    </source>
</evidence>
<dbReference type="InterPro" id="IPR016140">
    <property type="entry name" value="Bifunc_inhib/LTP/seed_store"/>
</dbReference>
<feature type="signal peptide" evidence="9">
    <location>
        <begin position="1"/>
        <end position="26"/>
    </location>
</feature>
<evidence type="ECO:0000256" key="7">
    <source>
        <dbReference type="ARBA" id="ARBA00023288"/>
    </source>
</evidence>
<keyword evidence="3" id="KW-0336">GPI-anchor</keyword>
<dbReference type="GO" id="GO:0008289">
    <property type="term" value="F:lipid binding"/>
    <property type="evidence" value="ECO:0007669"/>
    <property type="project" value="InterPro"/>
</dbReference>
<dbReference type="PANTHER" id="PTHR33044">
    <property type="entry name" value="BIFUNCTIONAL INHIBITOR/LIPID-TRANSFER PROTEIN/SEED STORAGE 2S ALBUMIN SUPERFAMILY PROTEIN-RELATED"/>
    <property type="match status" value="1"/>
</dbReference>
<evidence type="ECO:0000256" key="6">
    <source>
        <dbReference type="ARBA" id="ARBA00023180"/>
    </source>
</evidence>
<name>A0AAD4XF11_9MAGN</name>
<feature type="domain" description="Bifunctional inhibitor/plant lipid transfer protein/seed storage helical" evidence="10">
    <location>
        <begin position="30"/>
        <end position="108"/>
    </location>
</feature>
<dbReference type="SUPFAM" id="SSF47699">
    <property type="entry name" value="Bifunctional inhibitor/lipid-transfer protein/seed storage 2S albumin"/>
    <property type="match status" value="1"/>
</dbReference>
<dbReference type="InterPro" id="IPR000528">
    <property type="entry name" value="Plant_nsLTP"/>
</dbReference>
<reference evidence="11" key="1">
    <citation type="submission" date="2022-04" db="EMBL/GenBank/DDBJ databases">
        <title>A functionally conserved STORR gene fusion in Papaver species that diverged 16.8 million years ago.</title>
        <authorList>
            <person name="Catania T."/>
        </authorList>
    </citation>
    <scope>NUCLEOTIDE SEQUENCE</scope>
    <source>
        <strain evidence="11">S-188037</strain>
    </source>
</reference>
<keyword evidence="12" id="KW-1185">Reference proteome</keyword>
<feature type="compositionally biased region" description="Low complexity" evidence="8">
    <location>
        <begin position="130"/>
        <end position="147"/>
    </location>
</feature>
<dbReference type="InterPro" id="IPR043325">
    <property type="entry name" value="LTSS"/>
</dbReference>
<dbReference type="InterPro" id="IPR036312">
    <property type="entry name" value="Bifun_inhib/LTP/seed_sf"/>
</dbReference>
<keyword evidence="4 9" id="KW-0732">Signal</keyword>
<dbReference type="GO" id="GO:0006869">
    <property type="term" value="P:lipid transport"/>
    <property type="evidence" value="ECO:0007669"/>
    <property type="project" value="InterPro"/>
</dbReference>
<proteinExistence type="inferred from homology"/>
<dbReference type="PRINTS" id="PR00382">
    <property type="entry name" value="LIPIDTRNSFER"/>
</dbReference>
<evidence type="ECO:0000256" key="8">
    <source>
        <dbReference type="SAM" id="MobiDB-lite"/>
    </source>
</evidence>
<evidence type="ECO:0000256" key="9">
    <source>
        <dbReference type="SAM" id="SignalP"/>
    </source>
</evidence>
<dbReference type="GO" id="GO:0098552">
    <property type="term" value="C:side of membrane"/>
    <property type="evidence" value="ECO:0007669"/>
    <property type="project" value="UniProtKB-KW"/>
</dbReference>
<accession>A0AAD4XF11</accession>
<evidence type="ECO:0000313" key="11">
    <source>
        <dbReference type="EMBL" id="KAI3910780.1"/>
    </source>
</evidence>
<dbReference type="CDD" id="cd00010">
    <property type="entry name" value="AAI_LTSS"/>
    <property type="match status" value="1"/>
</dbReference>
<evidence type="ECO:0000256" key="4">
    <source>
        <dbReference type="ARBA" id="ARBA00022729"/>
    </source>
</evidence>
<comment type="caution">
    <text evidence="11">The sequence shown here is derived from an EMBL/GenBank/DDBJ whole genome shotgun (WGS) entry which is preliminary data.</text>
</comment>
<dbReference type="Pfam" id="PF14368">
    <property type="entry name" value="LTP_2"/>
    <property type="match status" value="1"/>
</dbReference>
<dbReference type="EMBL" id="JAJJMB010010117">
    <property type="protein sequence ID" value="KAI3910780.1"/>
    <property type="molecule type" value="Genomic_DNA"/>
</dbReference>
<keyword evidence="7" id="KW-0449">Lipoprotein</keyword>
<evidence type="ECO:0000256" key="2">
    <source>
        <dbReference type="ARBA" id="ARBA00009748"/>
    </source>
</evidence>